<evidence type="ECO:0000313" key="2">
    <source>
        <dbReference type="Proteomes" id="UP000433737"/>
    </source>
</evidence>
<comment type="caution">
    <text evidence="1">The sequence shown here is derived from an EMBL/GenBank/DDBJ whole genome shotgun (WGS) entry which is preliminary data.</text>
</comment>
<dbReference type="Proteomes" id="UP000433737">
    <property type="component" value="Unassembled WGS sequence"/>
</dbReference>
<reference evidence="1 2" key="1">
    <citation type="submission" date="2019-10" db="EMBL/GenBank/DDBJ databases">
        <authorList>
            <person name="Karimi E."/>
        </authorList>
    </citation>
    <scope>NUCLEOTIDE SEQUENCE [LARGE SCALE GENOMIC DNA]</scope>
    <source>
        <strain evidence="1">Pantoea sp. 111</strain>
    </source>
</reference>
<name>A0AAX3J4C9_9GAMM</name>
<dbReference type="InterPro" id="IPR012334">
    <property type="entry name" value="Pectin_lyas_fold"/>
</dbReference>
<sequence>MSKLRVDQLSPTDDSTTVNVADLNKATAINISAATSLSLIDWIQQRKSLKDFGAKGDGINDDTKYVQQAFEWVSGDARGRELKIEAGQYLLSSEIVVDKNTFNARIYGAGSSITSFVWPTTAKSAGFKFGKTTPFKRVFMSGFSLNTKIVTSNPAMLCRADGSSAKQFVMKDILAYGDGLLGNAPNGYFGGGLLQLEDANYPILEDLIFYGVDGSKENYLLVPTGVKLTSRNNSMLVPHIINVSCSYVGYPFYVESIHVPGVEGLVMDRCNGMCVYGAKFTAQNSLNSAYYPPQYNISKTQFEFYEVGMDFNHVGAVTVDSPTLLHRPDSSAVATAIMLTDVNRAIIQTSYIEHRPSTKLNGIVVTGNSNNVTANNNTFDLPSGYTAVVFEGKTSNSRQFDNKLVNSVGYLYQNSSSDAGSNSSVPYKESDEISVTFSNCIKKSGSKTVTLGAGGLFTINFDTPFPNGIMSAVAVNGDSSASQSPVIMTSRSVKSISGYFINGVSGTLARVDFEVTGF</sequence>
<dbReference type="AlphaFoldDB" id="A0AAX3J4C9"/>
<proteinExistence type="predicted"/>
<dbReference type="InterPro" id="IPR011050">
    <property type="entry name" value="Pectin_lyase_fold/virulence"/>
</dbReference>
<dbReference type="RefSeq" id="WP_159223361.1">
    <property type="nucleotide sequence ID" value="NZ_LR733469.1"/>
</dbReference>
<dbReference type="EMBL" id="CABWMH010000007">
    <property type="protein sequence ID" value="VXB52413.1"/>
    <property type="molecule type" value="Genomic_DNA"/>
</dbReference>
<dbReference type="Gene3D" id="2.160.20.10">
    <property type="entry name" value="Single-stranded right-handed beta-helix, Pectin lyase-like"/>
    <property type="match status" value="1"/>
</dbReference>
<evidence type="ECO:0000313" key="1">
    <source>
        <dbReference type="EMBL" id="VXB52413.1"/>
    </source>
</evidence>
<accession>A0AAX3J4C9</accession>
<protein>
    <recommendedName>
        <fullName evidence="3">Pectate lyase superfamily protein domain-containing protein</fullName>
    </recommendedName>
</protein>
<gene>
    <name evidence="1" type="ORF">PANT111_150155</name>
</gene>
<evidence type="ECO:0008006" key="3">
    <source>
        <dbReference type="Google" id="ProtNLM"/>
    </source>
</evidence>
<organism evidence="1 2">
    <name type="scientific">Pantoea brenneri</name>
    <dbReference type="NCBI Taxonomy" id="472694"/>
    <lineage>
        <taxon>Bacteria</taxon>
        <taxon>Pseudomonadati</taxon>
        <taxon>Pseudomonadota</taxon>
        <taxon>Gammaproteobacteria</taxon>
        <taxon>Enterobacterales</taxon>
        <taxon>Erwiniaceae</taxon>
        <taxon>Pantoea</taxon>
    </lineage>
</organism>
<dbReference type="SUPFAM" id="SSF51126">
    <property type="entry name" value="Pectin lyase-like"/>
    <property type="match status" value="1"/>
</dbReference>